<accession>A0A4Q9HXQ8</accession>
<dbReference type="Proteomes" id="UP000292452">
    <property type="component" value="Unassembled WGS sequence"/>
</dbReference>
<comment type="caution">
    <text evidence="1">The sequence shown here is derived from an EMBL/GenBank/DDBJ whole genome shotgun (WGS) entry which is preliminary data.</text>
</comment>
<gene>
    <name evidence="1" type="ORF">EYS09_13855</name>
</gene>
<dbReference type="RefSeq" id="WP_131123411.1">
    <property type="nucleotide sequence ID" value="NZ_SIXH01000098.1"/>
</dbReference>
<sequence>MTYRQGAYVWDELHGRVGVVMEGDWCGEVHLRPVAGGKEWTSPARMLRLATRTEKAAAGVKGDG</sequence>
<evidence type="ECO:0000313" key="2">
    <source>
        <dbReference type="Proteomes" id="UP000292452"/>
    </source>
</evidence>
<proteinExistence type="predicted"/>
<evidence type="ECO:0000313" key="1">
    <source>
        <dbReference type="EMBL" id="TBO59090.1"/>
    </source>
</evidence>
<name>A0A4Q9HXQ8_STRKA</name>
<organism evidence="1 2">
    <name type="scientific">Streptomyces kasugaensis</name>
    <dbReference type="NCBI Taxonomy" id="1946"/>
    <lineage>
        <taxon>Bacteria</taxon>
        <taxon>Bacillati</taxon>
        <taxon>Actinomycetota</taxon>
        <taxon>Actinomycetes</taxon>
        <taxon>Kitasatosporales</taxon>
        <taxon>Streptomycetaceae</taxon>
        <taxon>Streptomyces</taxon>
    </lineage>
</organism>
<dbReference type="EMBL" id="SIXH01000098">
    <property type="protein sequence ID" value="TBO59090.1"/>
    <property type="molecule type" value="Genomic_DNA"/>
</dbReference>
<reference evidence="1 2" key="1">
    <citation type="submission" date="2019-02" db="EMBL/GenBank/DDBJ databases">
        <title>Draft Genome Sequence of Streptomyces sp. AM-2504, identified by 16S rRNA comparative analysis as a Streptomyces Kasugaensis strain.</title>
        <authorList>
            <person name="Napolioni V."/>
            <person name="Giuliodori A.M."/>
            <person name="Spurio R."/>
            <person name="Fabbretti A."/>
        </authorList>
    </citation>
    <scope>NUCLEOTIDE SEQUENCE [LARGE SCALE GENOMIC DNA]</scope>
    <source>
        <strain evidence="1 2">AM-2504</strain>
    </source>
</reference>
<keyword evidence="2" id="KW-1185">Reference proteome</keyword>
<protein>
    <submittedName>
        <fullName evidence="1">Uncharacterized protein</fullName>
    </submittedName>
</protein>
<dbReference type="AlphaFoldDB" id="A0A4Q9HXQ8"/>